<organism evidence="1 2">
    <name type="scientific">Chromobacterium aquaticum</name>
    <dbReference type="NCBI Taxonomy" id="467180"/>
    <lineage>
        <taxon>Bacteria</taxon>
        <taxon>Pseudomonadati</taxon>
        <taxon>Pseudomonadota</taxon>
        <taxon>Betaproteobacteria</taxon>
        <taxon>Neisseriales</taxon>
        <taxon>Chromobacteriaceae</taxon>
        <taxon>Chromobacterium</taxon>
    </lineage>
</organism>
<dbReference type="EMBL" id="JBHSEK010000025">
    <property type="protein sequence ID" value="MFC4492322.1"/>
    <property type="molecule type" value="Genomic_DNA"/>
</dbReference>
<dbReference type="Proteomes" id="UP001595999">
    <property type="component" value="Unassembled WGS sequence"/>
</dbReference>
<dbReference type="RefSeq" id="WP_231462040.1">
    <property type="nucleotide sequence ID" value="NZ_JAJOHW010000056.1"/>
</dbReference>
<reference evidence="2" key="1">
    <citation type="journal article" date="2019" name="Int. J. Syst. Evol. Microbiol.">
        <title>The Global Catalogue of Microorganisms (GCM) 10K type strain sequencing project: providing services to taxonomists for standard genome sequencing and annotation.</title>
        <authorList>
            <consortium name="The Broad Institute Genomics Platform"/>
            <consortium name="The Broad Institute Genome Sequencing Center for Infectious Disease"/>
            <person name="Wu L."/>
            <person name="Ma J."/>
        </authorList>
    </citation>
    <scope>NUCLEOTIDE SEQUENCE [LARGE SCALE GENOMIC DNA]</scope>
    <source>
        <strain evidence="2">CGMCC 4.7608</strain>
    </source>
</reference>
<proteinExistence type="predicted"/>
<comment type="caution">
    <text evidence="1">The sequence shown here is derived from an EMBL/GenBank/DDBJ whole genome shotgun (WGS) entry which is preliminary data.</text>
</comment>
<evidence type="ECO:0000313" key="2">
    <source>
        <dbReference type="Proteomes" id="UP001595999"/>
    </source>
</evidence>
<accession>A0ABV8ZX95</accession>
<gene>
    <name evidence="1" type="ORF">ACFO0R_22155</name>
</gene>
<protein>
    <submittedName>
        <fullName evidence="1">Uncharacterized protein</fullName>
    </submittedName>
</protein>
<sequence>MSHYDSEYYFICYQSAENRPILAADAATADLPYSSQALPASALPLQFINGALTESNKGIFSDSPPEILFHGSDIAVKHAIYQRLAAMELPGLVPQAASYCDHKGQRHDDYYFLTFTRSLDCWDRSLSYYAPEPLSGFADLRYEVVSYQLCAQTLASIPLSQRRLFKMGATTEGWLLAHESIADILDRPGVTLVPVRDFGTVFFP</sequence>
<evidence type="ECO:0000313" key="1">
    <source>
        <dbReference type="EMBL" id="MFC4492322.1"/>
    </source>
</evidence>
<keyword evidence="2" id="KW-1185">Reference proteome</keyword>
<name>A0ABV8ZX95_9NEIS</name>